<proteinExistence type="predicted"/>
<dbReference type="EMBL" id="LSRX01000171">
    <property type="protein sequence ID" value="OLQ05942.1"/>
    <property type="molecule type" value="Genomic_DNA"/>
</dbReference>
<keyword evidence="3" id="KW-1185">Reference proteome</keyword>
<name>A0A1Q9EEU0_SYMMI</name>
<gene>
    <name evidence="2" type="ORF">AK812_SmicGene10815</name>
</gene>
<comment type="caution">
    <text evidence="2">The sequence shown here is derived from an EMBL/GenBank/DDBJ whole genome shotgun (WGS) entry which is preliminary data.</text>
</comment>
<protein>
    <submittedName>
        <fullName evidence="2">Uncharacterized protein</fullName>
    </submittedName>
</protein>
<sequence>MADTPASSTSQNALSLPILRSGLLRPQMIGRSALTPSATVLSTYTGYLGYQAWKLLVRHERQAEGSHEGSVEAAGLQRDFCRVPVQSLGVRGFVGWHALIANDSISTFLMLQASVDAHAMRSPLSYCIECEGLPNAGCGNGFHDTSATLLCRTCEDSGIRSAVGALVAGAPRLDCQLLKVSTSESRRGVGEWIREEEKLWSWTCVDLLGLSSSKQVLEKMLQVSETNGKLVDVSNAAHESQDFPCTPRRHPKAQDDAETPEKLATASADLFDGVDGHSGVGDRSISENAELEASWLSSLSFTKAKFHSHRMDLDDEELAQLARAFLV</sequence>
<dbReference type="Proteomes" id="UP000186817">
    <property type="component" value="Unassembled WGS sequence"/>
</dbReference>
<reference evidence="2 3" key="1">
    <citation type="submission" date="2016-02" db="EMBL/GenBank/DDBJ databases">
        <title>Genome analysis of coral dinoflagellate symbionts highlights evolutionary adaptations to a symbiotic lifestyle.</title>
        <authorList>
            <person name="Aranda M."/>
            <person name="Li Y."/>
            <person name="Liew Y.J."/>
            <person name="Baumgarten S."/>
            <person name="Simakov O."/>
            <person name="Wilson M."/>
            <person name="Piel J."/>
            <person name="Ashoor H."/>
            <person name="Bougouffa S."/>
            <person name="Bajic V.B."/>
            <person name="Ryu T."/>
            <person name="Ravasi T."/>
            <person name="Bayer T."/>
            <person name="Micklem G."/>
            <person name="Kim H."/>
            <person name="Bhak J."/>
            <person name="Lajeunesse T.C."/>
            <person name="Voolstra C.R."/>
        </authorList>
    </citation>
    <scope>NUCLEOTIDE SEQUENCE [LARGE SCALE GENOMIC DNA]</scope>
    <source>
        <strain evidence="2 3">CCMP2467</strain>
    </source>
</reference>
<dbReference type="AlphaFoldDB" id="A0A1Q9EEU0"/>
<feature type="region of interest" description="Disordered" evidence="1">
    <location>
        <begin position="240"/>
        <end position="260"/>
    </location>
</feature>
<evidence type="ECO:0000313" key="2">
    <source>
        <dbReference type="EMBL" id="OLQ05942.1"/>
    </source>
</evidence>
<evidence type="ECO:0000256" key="1">
    <source>
        <dbReference type="SAM" id="MobiDB-lite"/>
    </source>
</evidence>
<accession>A0A1Q9EEU0</accession>
<evidence type="ECO:0000313" key="3">
    <source>
        <dbReference type="Proteomes" id="UP000186817"/>
    </source>
</evidence>
<organism evidence="2 3">
    <name type="scientific">Symbiodinium microadriaticum</name>
    <name type="common">Dinoflagellate</name>
    <name type="synonym">Zooxanthella microadriatica</name>
    <dbReference type="NCBI Taxonomy" id="2951"/>
    <lineage>
        <taxon>Eukaryota</taxon>
        <taxon>Sar</taxon>
        <taxon>Alveolata</taxon>
        <taxon>Dinophyceae</taxon>
        <taxon>Suessiales</taxon>
        <taxon>Symbiodiniaceae</taxon>
        <taxon>Symbiodinium</taxon>
    </lineage>
</organism>